<keyword evidence="1" id="KW-0479">Metal-binding</keyword>
<comment type="caution">
    <text evidence="5">The sequence shown here is derived from an EMBL/GenBank/DDBJ whole genome shotgun (WGS) entry which is preliminary data.</text>
</comment>
<organism evidence="5 6">
    <name type="scientific">Streptomyces pyxinae</name>
    <dbReference type="NCBI Taxonomy" id="2970734"/>
    <lineage>
        <taxon>Bacteria</taxon>
        <taxon>Bacillati</taxon>
        <taxon>Actinomycetota</taxon>
        <taxon>Actinomycetes</taxon>
        <taxon>Kitasatosporales</taxon>
        <taxon>Streptomycetaceae</taxon>
        <taxon>Streptomyces</taxon>
    </lineage>
</organism>
<evidence type="ECO:0000313" key="6">
    <source>
        <dbReference type="Proteomes" id="UP001431313"/>
    </source>
</evidence>
<sequence>MKPVRIREDAELQRQLLSRVCRSPAWRGRPGRAPGSISVRSDEAVIITTGETGDPYGDPAGQDTVMVDPSDGLPLLGEVEWPPAETPAHLAIHRRLPGCGAVVHTREPHSAALAALAGGARAAAGAVVLVAAGDRYGTCHLPDDAVARLGAPAPGGPAALLVEGTGVFTWGRDLDEALGELERIEELGRPLLPESAGGSGEAGAAREAGEAAG</sequence>
<feature type="region of interest" description="Disordered" evidence="3">
    <location>
        <begin position="189"/>
        <end position="213"/>
    </location>
</feature>
<proteinExistence type="predicted"/>
<evidence type="ECO:0000256" key="1">
    <source>
        <dbReference type="ARBA" id="ARBA00022723"/>
    </source>
</evidence>
<dbReference type="PANTHER" id="PTHR22789:SF0">
    <property type="entry name" value="3-OXO-TETRONATE 4-PHOSPHATE DECARBOXYLASE-RELATED"/>
    <property type="match status" value="1"/>
</dbReference>
<evidence type="ECO:0000313" key="5">
    <source>
        <dbReference type="EMBL" id="MCS0634116.1"/>
    </source>
</evidence>
<name>A0ABT2C9U0_9ACTN</name>
<dbReference type="SUPFAM" id="SSF53639">
    <property type="entry name" value="AraD/HMP-PK domain-like"/>
    <property type="match status" value="1"/>
</dbReference>
<keyword evidence="6" id="KW-1185">Reference proteome</keyword>
<reference evidence="5" key="1">
    <citation type="submission" date="2022-08" db="EMBL/GenBank/DDBJ databases">
        <authorList>
            <person name="Somphong A."/>
            <person name="Phongsopitanun W."/>
        </authorList>
    </citation>
    <scope>NUCLEOTIDE SEQUENCE</scope>
    <source>
        <strain evidence="5">LP05-1</strain>
    </source>
</reference>
<evidence type="ECO:0000256" key="3">
    <source>
        <dbReference type="SAM" id="MobiDB-lite"/>
    </source>
</evidence>
<evidence type="ECO:0000259" key="4">
    <source>
        <dbReference type="SMART" id="SM01007"/>
    </source>
</evidence>
<accession>A0ABT2C9U0</accession>
<dbReference type="Gene3D" id="3.40.225.10">
    <property type="entry name" value="Class II aldolase/adducin N-terminal domain"/>
    <property type="match status" value="1"/>
</dbReference>
<protein>
    <submittedName>
        <fullName evidence="5">Class II aldolase/adducin family protein</fullName>
    </submittedName>
</protein>
<dbReference type="Pfam" id="PF00596">
    <property type="entry name" value="Aldolase_II"/>
    <property type="match status" value="1"/>
</dbReference>
<dbReference type="PANTHER" id="PTHR22789">
    <property type="entry name" value="FUCULOSE PHOSPHATE ALDOLASE"/>
    <property type="match status" value="1"/>
</dbReference>
<dbReference type="RefSeq" id="WP_258784652.1">
    <property type="nucleotide sequence ID" value="NZ_JANUGQ010000001.1"/>
</dbReference>
<dbReference type="InterPro" id="IPR036409">
    <property type="entry name" value="Aldolase_II/adducin_N_sf"/>
</dbReference>
<gene>
    <name evidence="5" type="ORF">NX801_00235</name>
</gene>
<dbReference type="EMBL" id="JANUGQ010000001">
    <property type="protein sequence ID" value="MCS0634116.1"/>
    <property type="molecule type" value="Genomic_DNA"/>
</dbReference>
<dbReference type="InterPro" id="IPR050197">
    <property type="entry name" value="Aldolase_class_II_sugar_metab"/>
</dbReference>
<dbReference type="SMART" id="SM01007">
    <property type="entry name" value="Aldolase_II"/>
    <property type="match status" value="1"/>
</dbReference>
<dbReference type="InterPro" id="IPR001303">
    <property type="entry name" value="Aldolase_II/adducin_N"/>
</dbReference>
<dbReference type="Proteomes" id="UP001431313">
    <property type="component" value="Unassembled WGS sequence"/>
</dbReference>
<evidence type="ECO:0000256" key="2">
    <source>
        <dbReference type="ARBA" id="ARBA00023239"/>
    </source>
</evidence>
<keyword evidence="2" id="KW-0456">Lyase</keyword>
<feature type="domain" description="Class II aldolase/adducin N-terminal" evidence="4">
    <location>
        <begin position="15"/>
        <end position="192"/>
    </location>
</feature>